<gene>
    <name evidence="1" type="ORF">K4L44_11290</name>
</gene>
<dbReference type="Proteomes" id="UP000826212">
    <property type="component" value="Chromosome"/>
</dbReference>
<name>A0AC61NLN0_9BACT</name>
<proteinExistence type="predicted"/>
<evidence type="ECO:0000313" key="1">
    <source>
        <dbReference type="EMBL" id="QZE13172.1"/>
    </source>
</evidence>
<evidence type="ECO:0000313" key="2">
    <source>
        <dbReference type="Proteomes" id="UP000826212"/>
    </source>
</evidence>
<accession>A0AC61NLN0</accession>
<dbReference type="EMBL" id="CP081303">
    <property type="protein sequence ID" value="QZE13172.1"/>
    <property type="molecule type" value="Genomic_DNA"/>
</dbReference>
<keyword evidence="2" id="KW-1185">Reference proteome</keyword>
<reference evidence="1" key="1">
    <citation type="submission" date="2021-08" db="EMBL/GenBank/DDBJ databases">
        <title>Novel anaerobic bacterium isolated from sea squirt in East Sea, Republic of Korea.</title>
        <authorList>
            <person name="Nguyen T.H."/>
            <person name="Li Z."/>
            <person name="Lee Y.-J."/>
            <person name="Ko J."/>
            <person name="Kim S.-G."/>
        </authorList>
    </citation>
    <scope>NUCLEOTIDE SEQUENCE</scope>
    <source>
        <strain evidence="1">KCTC 25031</strain>
    </source>
</reference>
<sequence>MNYSKLFIGLLSLHLVTGCKTEDKRPNIVYILADDLGYGDLGIYGQTKIETPNIDRLAKDGIRFTQHYAGAPVCAPSRCVLLTGKHGGHAEIRGNDEWTSRGDVWSYEACERDSTLEGQRPLSDMTTIFPALLQKAGYRTGMIGKWGLGAPQTSATPIQKGFDFFYGYNCQRNAHTYYPMHLYDGDHRVYLNNRSVAPHSKLAKGADPNISESYADFNLNDYSPDLMFGKMIEFIDDTPRDSPFFMYWASPIPHVPLQAPQRWVDYYRKKFGDEKPYLGTSGYFPVQYPKATYAAMISYLDERVGQLIDHLKKTGRYENTLIVFASDNGATFNGGTESKWFDSNGPFKNEYGWGKCFVHEGGIRVPMIASWPSKIKTNQISDHISSFYDVFPTICDITRLDYDRSELDGISFYPTLMGDNQNQKEHEYLYWEFPELKGEQAVRKGNWKAIRKNIKAGNMKIELYDLSKDIQELHDVADKYPEITKEMAQIMKESHETPVNKSFVLKALEQ</sequence>
<protein>
    <submittedName>
        <fullName evidence="1">Arylsulfatase</fullName>
    </submittedName>
</protein>
<organism evidence="1 2">
    <name type="scientific">Halosquirtibacter laminarini</name>
    <dbReference type="NCBI Taxonomy" id="3374600"/>
    <lineage>
        <taxon>Bacteria</taxon>
        <taxon>Pseudomonadati</taxon>
        <taxon>Bacteroidota</taxon>
        <taxon>Bacteroidia</taxon>
        <taxon>Marinilabiliales</taxon>
        <taxon>Prolixibacteraceae</taxon>
        <taxon>Halosquirtibacter</taxon>
    </lineage>
</organism>